<feature type="compositionally biased region" description="Low complexity" evidence="6">
    <location>
        <begin position="604"/>
        <end position="620"/>
    </location>
</feature>
<comment type="caution">
    <text evidence="9">The sequence shown here is derived from an EMBL/GenBank/DDBJ whole genome shotgun (WGS) entry which is preliminary data.</text>
</comment>
<gene>
    <name evidence="9" type="ORF">DD237_008206</name>
</gene>
<dbReference type="Pfam" id="PF01061">
    <property type="entry name" value="ABC2_membrane"/>
    <property type="match status" value="2"/>
</dbReference>
<feature type="domain" description="ABC transporter" evidence="8">
    <location>
        <begin position="1981"/>
        <end position="2225"/>
    </location>
</feature>
<feature type="region of interest" description="Disordered" evidence="6">
    <location>
        <begin position="825"/>
        <end position="849"/>
    </location>
</feature>
<protein>
    <recommendedName>
        <fullName evidence="8">ABC transporter domain-containing protein</fullName>
    </recommendedName>
</protein>
<evidence type="ECO:0000256" key="6">
    <source>
        <dbReference type="SAM" id="MobiDB-lite"/>
    </source>
</evidence>
<dbReference type="Pfam" id="PF00005">
    <property type="entry name" value="ABC_tran"/>
    <property type="match status" value="2"/>
</dbReference>
<feature type="region of interest" description="Disordered" evidence="6">
    <location>
        <begin position="460"/>
        <end position="495"/>
    </location>
</feature>
<evidence type="ECO:0000256" key="2">
    <source>
        <dbReference type="ARBA" id="ARBA00022448"/>
    </source>
</evidence>
<keyword evidence="2" id="KW-0813">Transport</keyword>
<keyword evidence="3 7" id="KW-0812">Transmembrane</keyword>
<feature type="region of interest" description="Disordered" evidence="6">
    <location>
        <begin position="675"/>
        <end position="703"/>
    </location>
</feature>
<dbReference type="VEuPathDB" id="FungiDB:DD237_008206"/>
<reference evidence="9 10" key="1">
    <citation type="submission" date="2018-06" db="EMBL/GenBank/DDBJ databases">
        <title>Comparative genomics of downy mildews reveals potential adaptations to biotrophy.</title>
        <authorList>
            <person name="Fletcher K."/>
            <person name="Klosterman S.J."/>
            <person name="Derevnina L."/>
            <person name="Martin F."/>
            <person name="Koike S."/>
            <person name="Reyes Chin-Wo S."/>
            <person name="Mou B."/>
            <person name="Michelmore R."/>
        </authorList>
    </citation>
    <scope>NUCLEOTIDE SEQUENCE [LARGE SCALE GENOMIC DNA]</scope>
    <source>
        <strain evidence="9 10">R13</strain>
    </source>
</reference>
<evidence type="ECO:0000256" key="3">
    <source>
        <dbReference type="ARBA" id="ARBA00022692"/>
    </source>
</evidence>
<dbReference type="InterPro" id="IPR003439">
    <property type="entry name" value="ABC_transporter-like_ATP-bd"/>
</dbReference>
<feature type="transmembrane region" description="Helical" evidence="7">
    <location>
        <begin position="2309"/>
        <end position="2330"/>
    </location>
</feature>
<feature type="transmembrane region" description="Helical" evidence="7">
    <location>
        <begin position="1698"/>
        <end position="1714"/>
    </location>
</feature>
<feature type="transmembrane region" description="Helical" evidence="7">
    <location>
        <begin position="2396"/>
        <end position="2416"/>
    </location>
</feature>
<dbReference type="SUPFAM" id="SSF52540">
    <property type="entry name" value="P-loop containing nucleoside triphosphate hydrolases"/>
    <property type="match status" value="2"/>
</dbReference>
<feature type="compositionally biased region" description="Low complexity" evidence="6">
    <location>
        <begin position="470"/>
        <end position="495"/>
    </location>
</feature>
<evidence type="ECO:0000256" key="4">
    <source>
        <dbReference type="ARBA" id="ARBA00022989"/>
    </source>
</evidence>
<feature type="compositionally biased region" description="Polar residues" evidence="6">
    <location>
        <begin position="106"/>
        <end position="117"/>
    </location>
</feature>
<proteinExistence type="predicted"/>
<feature type="region of interest" description="Disordered" evidence="6">
    <location>
        <begin position="518"/>
        <end position="558"/>
    </location>
</feature>
<dbReference type="GO" id="GO:0005524">
    <property type="term" value="F:ATP binding"/>
    <property type="evidence" value="ECO:0007669"/>
    <property type="project" value="InterPro"/>
</dbReference>
<evidence type="ECO:0000259" key="8">
    <source>
        <dbReference type="PROSITE" id="PS50893"/>
    </source>
</evidence>
<feature type="domain" description="ABC transporter" evidence="8">
    <location>
        <begin position="1294"/>
        <end position="1532"/>
    </location>
</feature>
<dbReference type="InterPro" id="IPR013525">
    <property type="entry name" value="ABC2_TM"/>
</dbReference>
<dbReference type="InterPro" id="IPR050352">
    <property type="entry name" value="ABCG_transporters"/>
</dbReference>
<dbReference type="InterPro" id="IPR027417">
    <property type="entry name" value="P-loop_NTPase"/>
</dbReference>
<feature type="transmembrane region" description="Helical" evidence="7">
    <location>
        <begin position="1775"/>
        <end position="1795"/>
    </location>
</feature>
<evidence type="ECO:0000256" key="1">
    <source>
        <dbReference type="ARBA" id="ARBA00004141"/>
    </source>
</evidence>
<dbReference type="PANTHER" id="PTHR48041:SF139">
    <property type="entry name" value="PROTEIN SCARLET"/>
    <property type="match status" value="1"/>
</dbReference>
<feature type="transmembrane region" description="Helical" evidence="7">
    <location>
        <begin position="1744"/>
        <end position="1768"/>
    </location>
</feature>
<organism evidence="9 10">
    <name type="scientific">Peronospora effusa</name>
    <dbReference type="NCBI Taxonomy" id="542832"/>
    <lineage>
        <taxon>Eukaryota</taxon>
        <taxon>Sar</taxon>
        <taxon>Stramenopiles</taxon>
        <taxon>Oomycota</taxon>
        <taxon>Peronosporomycetes</taxon>
        <taxon>Peronosporales</taxon>
        <taxon>Peronosporaceae</taxon>
        <taxon>Peronospora</taxon>
    </lineage>
</organism>
<sequence>MADSIQDTDQAVEVGINTTINTQSILLKRNPHLRENSQTSSPAGFGGLGARQNVRKQLMTPGSATSASSFEEGASYDGFFDTGTPASDRGSMTKSTRTEKMPRLTKQPTKKLSSPSRESLMRRLVNDEENSCRVDGEGDDFLPSAILDNLVVKHVPTIYAEGEAKALSTSILSSTSPSAKLTRRIVVPPRKNMRRVVVRSTGADGQTHEQVRYMDADGQVVQQSGNSAEDVTDETSAISVGRSTITGYASTPAMTLRRVVVRKTGADGQVHEEVQFVDAHGNVVDGEGVALNVTTSTMTPTPVTTQQIVTPRKLTQRTLRRTGADGQVHVQVQYLDVDGNIVRTEGEDFDSISGSSAVTRRIDTPGKTTRRVVVRRTGADGQVHEEVQYMDADGNVAQRNGTALATTSGSATSVFSSGRTTITRRIVSPGQTYASIDSDMLPPFRLDGTSVSVEQHIGGDGQTFEDEGRSFSSVGSFSGSVSSVTSDTSTTTSSRRIVTRRLMTSPNTVPAVHRSLVHKAGSSSDAEYEEDVQYVESKDGDLTTKVVTSQNGPGRRVTTRRVVTPQRVVRRMVIRKGTVGSGTEAVNGSVIDAGSAQNEDNTSSDESLGGSSSGRYSVSGRTVIPSKTRPVVSRIASPSDKSQKNLDEITVTDASLSEKFETTTSLSDEENASFFRSRDGSTCTSAASKRADVDSTKVDGDSQETLKARVVATVAGAAVTASAVDGDSNSFQNEIEGVLAVDERATAVTNDIAEAEKDEEPYVVGVCWKIFGKTETKTACLEASCSDDKEPTTLKMDVAPHNEKLVDMPEAAKADALNVVADFNRQSEPKHSSYQNSDTVAENPRVSDVPKTSDVIADECVVPSIMAPMEESSQGRSDSTVDALVSQYSGVRPSFAAREAPQKLPTREEIENELTAALYEISTLDEDKAPVSPAENVSVEVPGPHAATKSLVVSPVSPRENDFVQFSAVIGAAGVASVVENDPKEPEPYSFTDLAKTAATLQGPHAAVATTDEDVSNMPDRKTKRSFWKLWAPNKSEAFRTEDEKLRDMGEREESCVAAGAEMDDKIGSPVIHDQGAVVASPLADIARLAHTIVEVEEGLEPGHLDYNTAASAFDITTADDSIVSSESQQFEERKNSGREELMEVKPERAGGLWGFFGKKSKSAAVMTSLSSSTKVSRAIEGEDDKMTPDITTHNNEIAAVDQVEPIRHCIQSDSILTNAAAPVASCGRTVRDSERRTTELIDSIEPDIELDDHYVSIASPRRSSPPDDYEVWTVKPCSLAWSNLCLNRKSWKTFLAGTAFSGSDEFVLKDVSGTVKAGEFLVITGPSRDESLALMSCLAGFEDAMEGNVTVNGHEWSEKMNHHIGYVMHEDLFYETLTVQEHLIAQARLRMRRTHTDEMCLKRVEHVIVEMCLSGCRDKLIGGGLLVRGITRSERKLLALATALLTNPSILFVEEPTDNLDTFGAEKLVAKLRWLAFEKGLTVIVTLHHPSSHFYRLFDVLYLVADASCVYDGKAADCIAYFSAIGYQCPEYMSPIDYFMLQMVVGDRESDNEGVARVDALKREWNQRKAAIYAGNPAHVAAMSEDVVVDEHDQKNCYNRMGCCGQLWLLWDRHIRRLSRYGFVFQWHLLAALLIGVVFGLVNLQIDLKDEHGIQNFAGAFFYLVVVQMLFAAYRTFVFMPRETAIALRERQESRSYAYSMTLLCWYLTKIVAELPALIILSIVLFVPVFLLVGIGYGFEVYVYMQIVMVLAGWTAVGLAFATLGVLRHVTLALFVYTILLMLFGVFGGLLINVTDIPDWFVWLHYISPIKYSYESMMKIFWKRVDNIDCDRTLKGCIAFTGDGVLEFYSMEKRSVLSDSLILLVICLSLFFVAFWFLLALANKRISGLQWRYDWDFKGPLGHRQQRIASSIKRKAATKSSMHHIIDQKSQHNSSAVVERSIVVETGNHYIFVETPRAGGRGICDAPSMTLGWSSLWLKAPIDKKPKSNSEMQHLLCDASGSATCGELVLITGLSDDSNVALLESLGGLRKTMDGKVTLNGVVSAALKLSNHVAYVARDDLFYETLTVEEHLRFQAQLVAVNSSNEGCGLWCGADTSDVEAERVEQVLDELELSSKRHILIRYLSKADTKLLAVATALLDNPSVLLADEPTCGMDFYASQRVVLKLRQLARRGRTVVVTMTHPSSHLYALFDTLHLLAGGAAVYHGKVREAVSYFSSLGYQCPQYMSPVDYFVRQISARKNDNETGDVQAALFKEAWSARYSELCLADNMDEPESQDGEVFGRLRVGWCDQLLLLFRRHILRLARYRAVFGWHSFWMIVASVIFGLIFLQLDLDDQQDIQNWAGAFFFMIILQMLVMAYRTFVFRPREMAIVEREHRTGSYYLVSWYLTKVLTELPAMLVLSVLLFVPAYLLIGIGHGFKLYISMQFVMWLVGWSAIGLASLLLDVFHHVRVALIVYVLILSFFVICGGLLLNVDDVPNYFIWLHYMSPVKYGYEALMKLFWGRIGFLACGGSDGSRSENDGVMLDTVGDNSYGSSSSKDDDGCIAHSGDEVLTYYSMDMTHSSRSDSFILLELTLLYFSIGCAILSLRWYRNKRH</sequence>
<comment type="subcellular location">
    <subcellularLocation>
        <location evidence="1">Membrane</location>
        <topology evidence="1">Multi-pass membrane protein</topology>
    </subcellularLocation>
</comment>
<dbReference type="GO" id="GO:0016020">
    <property type="term" value="C:membrane"/>
    <property type="evidence" value="ECO:0007669"/>
    <property type="project" value="UniProtKB-SubCell"/>
</dbReference>
<feature type="transmembrane region" description="Helical" evidence="7">
    <location>
        <begin position="2455"/>
        <end position="2475"/>
    </location>
</feature>
<dbReference type="GO" id="GO:0016887">
    <property type="term" value="F:ATP hydrolysis activity"/>
    <property type="evidence" value="ECO:0007669"/>
    <property type="project" value="InterPro"/>
</dbReference>
<feature type="compositionally biased region" description="Basic and acidic residues" evidence="6">
    <location>
        <begin position="689"/>
        <end position="703"/>
    </location>
</feature>
<evidence type="ECO:0000313" key="10">
    <source>
        <dbReference type="Proteomes" id="UP000286097"/>
    </source>
</evidence>
<dbReference type="EMBL" id="QKXF01000695">
    <property type="protein sequence ID" value="RQM09487.1"/>
    <property type="molecule type" value="Genomic_DNA"/>
</dbReference>
<dbReference type="Proteomes" id="UP000286097">
    <property type="component" value="Unassembled WGS sequence"/>
</dbReference>
<dbReference type="Pfam" id="PF19055">
    <property type="entry name" value="ABC2_membrane_7"/>
    <property type="match status" value="2"/>
</dbReference>
<keyword evidence="4 7" id="KW-1133">Transmembrane helix</keyword>
<dbReference type="InterPro" id="IPR043926">
    <property type="entry name" value="ABCG_dom"/>
</dbReference>
<keyword evidence="5 7" id="KW-0472">Membrane</keyword>
<feature type="region of interest" description="Disordered" evidence="6">
    <location>
        <begin position="76"/>
        <end position="119"/>
    </location>
</feature>
<accession>A0A425BXC9</accession>
<feature type="transmembrane region" description="Helical" evidence="7">
    <location>
        <begin position="1862"/>
        <end position="1883"/>
    </location>
</feature>
<feature type="transmembrane region" description="Helical" evidence="7">
    <location>
        <begin position="1719"/>
        <end position="1738"/>
    </location>
</feature>
<feature type="transmembrane region" description="Helical" evidence="7">
    <location>
        <begin position="1657"/>
        <end position="1678"/>
    </location>
</feature>
<feature type="transmembrane region" description="Helical" evidence="7">
    <location>
        <begin position="2428"/>
        <end position="2448"/>
    </location>
</feature>
<evidence type="ECO:0000256" key="7">
    <source>
        <dbReference type="SAM" id="Phobius"/>
    </source>
</evidence>
<feature type="transmembrane region" description="Helical" evidence="7">
    <location>
        <begin position="2342"/>
        <end position="2360"/>
    </location>
</feature>
<feature type="transmembrane region" description="Helical" evidence="7">
    <location>
        <begin position="2570"/>
        <end position="2592"/>
    </location>
</feature>
<evidence type="ECO:0000256" key="5">
    <source>
        <dbReference type="ARBA" id="ARBA00023136"/>
    </source>
</evidence>
<dbReference type="PANTHER" id="PTHR48041">
    <property type="entry name" value="ABC TRANSPORTER G FAMILY MEMBER 28"/>
    <property type="match status" value="1"/>
</dbReference>
<dbReference type="Gene3D" id="3.40.50.300">
    <property type="entry name" value="P-loop containing nucleotide triphosphate hydrolases"/>
    <property type="match status" value="2"/>
</dbReference>
<feature type="region of interest" description="Disordered" evidence="6">
    <location>
        <begin position="580"/>
        <end position="649"/>
    </location>
</feature>
<feature type="transmembrane region" description="Helical" evidence="7">
    <location>
        <begin position="1626"/>
        <end position="1645"/>
    </location>
</feature>
<dbReference type="GO" id="GO:0140359">
    <property type="term" value="F:ABC-type transporter activity"/>
    <property type="evidence" value="ECO:0007669"/>
    <property type="project" value="InterPro"/>
</dbReference>
<evidence type="ECO:0000313" key="9">
    <source>
        <dbReference type="EMBL" id="RQM09487.1"/>
    </source>
</evidence>
<name>A0A425BXC9_9STRA</name>
<dbReference type="PROSITE" id="PS50893">
    <property type="entry name" value="ABC_TRANSPORTER_2"/>
    <property type="match status" value="2"/>
</dbReference>